<dbReference type="HOGENOM" id="CLU_050994_0_0_11"/>
<accession>S5T3J3</accession>
<dbReference type="PATRIC" id="fig|1224163.3.peg.1750"/>
<evidence type="ECO:0008006" key="4">
    <source>
        <dbReference type="Google" id="ProtNLM"/>
    </source>
</evidence>
<dbReference type="OrthoDB" id="4566419at2"/>
<sequence length="336" mass="35392">MSFSRLSRRILTTTVTVALAAPLLAACADEGGDQFSDHGDALEQAVALPVDAARVNVADAGAGETRVLSYLDVDDERPDQEVTVSVSDGFDQTVMRADAVDTQAPLDAHVDTLTLPLTGVAAPADEPLEGEQEATRDVTFRLSSPEASDLDLMEDLRTTDGFRFGWRAEDTGQVSTVELAAPEDASDEGRALVEAAVMKVISSPVIFPEEEIGVGAVWSVDSRVTGDSTMLRTTTYTVTALDGDRVELDVDVQQRPALGALSLEGVAGAEDLEEQSLSVLNSNTASEGALTVDLTQPLPVDGELTFTTRVIYGGADDARIVQDTTTALEFSAGLDG</sequence>
<reference evidence="2 3" key="1">
    <citation type="submission" date="2012-11" db="EMBL/GenBank/DDBJ databases">
        <title>The complete genome sequence of Corynebacterium maris Coryn-1 (=DSM 45190).</title>
        <authorList>
            <person name="Schaffert L."/>
            <person name="Albersmeier A."/>
            <person name="Kalinowski J."/>
            <person name="Ruckert C."/>
        </authorList>
    </citation>
    <scope>NUCLEOTIDE SEQUENCE [LARGE SCALE GENOMIC DNA]</scope>
    <source>
        <strain evidence="3">Coryn-1</strain>
    </source>
</reference>
<evidence type="ECO:0000256" key="1">
    <source>
        <dbReference type="SAM" id="SignalP"/>
    </source>
</evidence>
<dbReference type="AlphaFoldDB" id="S5T3J3"/>
<feature type="chain" id="PRO_5004532570" description="Secreted protein" evidence="1">
    <location>
        <begin position="21"/>
        <end position="336"/>
    </location>
</feature>
<dbReference type="STRING" id="1224163.B841_08710"/>
<name>S5T3J3_9CORY</name>
<protein>
    <recommendedName>
        <fullName evidence="4">Secreted protein</fullName>
    </recommendedName>
</protein>
<organism evidence="2 3">
    <name type="scientific">Corynebacterium maris DSM 45190</name>
    <dbReference type="NCBI Taxonomy" id="1224163"/>
    <lineage>
        <taxon>Bacteria</taxon>
        <taxon>Bacillati</taxon>
        <taxon>Actinomycetota</taxon>
        <taxon>Actinomycetes</taxon>
        <taxon>Mycobacteriales</taxon>
        <taxon>Corynebacteriaceae</taxon>
        <taxon>Corynebacterium</taxon>
    </lineage>
</organism>
<keyword evidence="1" id="KW-0732">Signal</keyword>
<feature type="signal peptide" evidence="1">
    <location>
        <begin position="1"/>
        <end position="20"/>
    </location>
</feature>
<dbReference type="Proteomes" id="UP000015388">
    <property type="component" value="Chromosome"/>
</dbReference>
<dbReference type="KEGG" id="cmd:B841_08710"/>
<dbReference type="RefSeq" id="WP_020935148.1">
    <property type="nucleotide sequence ID" value="NC_021915.1"/>
</dbReference>
<dbReference type="eggNOG" id="ENOG502Z9YC">
    <property type="taxonomic scope" value="Bacteria"/>
</dbReference>
<keyword evidence="3" id="KW-1185">Reference proteome</keyword>
<evidence type="ECO:0000313" key="3">
    <source>
        <dbReference type="Proteomes" id="UP000015388"/>
    </source>
</evidence>
<evidence type="ECO:0000313" key="2">
    <source>
        <dbReference type="EMBL" id="AGS35215.1"/>
    </source>
</evidence>
<proteinExistence type="predicted"/>
<dbReference type="EMBL" id="CP003924">
    <property type="protein sequence ID" value="AGS35215.1"/>
    <property type="molecule type" value="Genomic_DNA"/>
</dbReference>
<gene>
    <name evidence="2" type="ORF">B841_08710</name>
</gene>
<dbReference type="PROSITE" id="PS51257">
    <property type="entry name" value="PROKAR_LIPOPROTEIN"/>
    <property type="match status" value="1"/>
</dbReference>